<proteinExistence type="predicted"/>
<dbReference type="InterPro" id="IPR003647">
    <property type="entry name" value="Intron_nuc_1_rpt"/>
</dbReference>
<gene>
    <name evidence="2" type="ORF">SAMN04515677_101585</name>
</gene>
<evidence type="ECO:0000313" key="2">
    <source>
        <dbReference type="EMBL" id="SDL34758.1"/>
    </source>
</evidence>
<accession>A0A1G9JBG2</accession>
<sequence>MIKNFFNRVKSFVEQNKDTKELAKESKNDEVILNQKEGTEENNNSTKSDLIKDSDDKNIIQNQQSENTQDKLQKNHNHNDINNLDIILKAEDYANEESNKEYEYEEINNNVSEELLVNNTKEQKNDNKITVSQDVSQSEIVTEDIVKCKQEINESADCNVNDEIAITIEKEEIDIDSTQKNQEVVEEFTKEDLDYIKDIKIKRGKSIKVIDVYTKEEQIFNTYKECSKKLKIPAEYIQENLKYGFTDYFGDAIKYLGQALSLEELDYINYLDSNKTPSQMLKYLNNKIFTAKISEDQRDDILCSEKLEPVKMHYTFECIDEEYDDYFRKYKSIIKRGGKKKIELVDKKGEVIEIFKSLDECADYIKKDKSQVVEMLKNKDTKVGRYEIRYSLRNI</sequence>
<keyword evidence="3" id="KW-1185">Reference proteome</keyword>
<evidence type="ECO:0008006" key="4">
    <source>
        <dbReference type="Google" id="ProtNLM"/>
    </source>
</evidence>
<dbReference type="EMBL" id="FNGW01000001">
    <property type="protein sequence ID" value="SDL34758.1"/>
    <property type="molecule type" value="Genomic_DNA"/>
</dbReference>
<dbReference type="SMART" id="SM00497">
    <property type="entry name" value="IENR1"/>
    <property type="match status" value="1"/>
</dbReference>
<dbReference type="RefSeq" id="WP_092722665.1">
    <property type="nucleotide sequence ID" value="NZ_FNGW01000001.1"/>
</dbReference>
<feature type="region of interest" description="Disordered" evidence="1">
    <location>
        <begin position="25"/>
        <end position="56"/>
    </location>
</feature>
<name>A0A1G9JBG2_9FIRM</name>
<organism evidence="2 3">
    <name type="scientific">Romboutsia lituseburensis DSM 797</name>
    <dbReference type="NCBI Taxonomy" id="1121325"/>
    <lineage>
        <taxon>Bacteria</taxon>
        <taxon>Bacillati</taxon>
        <taxon>Bacillota</taxon>
        <taxon>Clostridia</taxon>
        <taxon>Peptostreptococcales</taxon>
        <taxon>Peptostreptococcaceae</taxon>
        <taxon>Romboutsia</taxon>
    </lineage>
</organism>
<protein>
    <recommendedName>
        <fullName evidence="4">NUMOD1 domain-containing protein</fullName>
    </recommendedName>
</protein>
<reference evidence="2 3" key="1">
    <citation type="submission" date="2016-10" db="EMBL/GenBank/DDBJ databases">
        <authorList>
            <person name="de Groot N.N."/>
        </authorList>
    </citation>
    <scope>NUCLEOTIDE SEQUENCE [LARGE SCALE GENOMIC DNA]</scope>
    <source>
        <strain evidence="2 3">DSM 797</strain>
    </source>
</reference>
<dbReference type="Proteomes" id="UP000199068">
    <property type="component" value="Unassembled WGS sequence"/>
</dbReference>
<evidence type="ECO:0000313" key="3">
    <source>
        <dbReference type="Proteomes" id="UP000199068"/>
    </source>
</evidence>
<dbReference type="AlphaFoldDB" id="A0A1G9JBG2"/>
<evidence type="ECO:0000256" key="1">
    <source>
        <dbReference type="SAM" id="MobiDB-lite"/>
    </source>
</evidence>